<evidence type="ECO:0000256" key="3">
    <source>
        <dbReference type="ARBA" id="ARBA00022692"/>
    </source>
</evidence>
<dbReference type="InterPro" id="IPR052363">
    <property type="entry name" value="LPS_export_LptC"/>
</dbReference>
<dbReference type="eggNOG" id="COG3117">
    <property type="taxonomic scope" value="Bacteria"/>
</dbReference>
<dbReference type="Proteomes" id="UP000010164">
    <property type="component" value="Unassembled WGS sequence"/>
</dbReference>
<dbReference type="GO" id="GO:0030288">
    <property type="term" value="C:outer membrane-bounded periplasmic space"/>
    <property type="evidence" value="ECO:0007669"/>
    <property type="project" value="TreeGrafter"/>
</dbReference>
<evidence type="ECO:0008006" key="8">
    <source>
        <dbReference type="Google" id="ProtNLM"/>
    </source>
</evidence>
<protein>
    <recommendedName>
        <fullName evidence="8">Lipopolysaccharide export system protein LptC</fullName>
    </recommendedName>
</protein>
<dbReference type="GO" id="GO:0005886">
    <property type="term" value="C:plasma membrane"/>
    <property type="evidence" value="ECO:0007669"/>
    <property type="project" value="InterPro"/>
</dbReference>
<evidence type="ECO:0000256" key="5">
    <source>
        <dbReference type="ARBA" id="ARBA00023136"/>
    </source>
</evidence>
<dbReference type="PANTHER" id="PTHR37481:SF1">
    <property type="entry name" value="LIPOPOLYSACCHARIDE EXPORT SYSTEM PROTEIN LPTC"/>
    <property type="match status" value="1"/>
</dbReference>
<evidence type="ECO:0000313" key="6">
    <source>
        <dbReference type="EMBL" id="EKF74180.1"/>
    </source>
</evidence>
<dbReference type="STRING" id="1177179.A11A3_10187"/>
<evidence type="ECO:0000256" key="4">
    <source>
        <dbReference type="ARBA" id="ARBA00022989"/>
    </source>
</evidence>
<sequence>MRRQGLLSATGVLLLGLVVLMTLHEWDTSLPGDQEKVLSAPAIIATDVSAKAFNEKDGSPQYHLTANTLTQYDHDTRTQLDKPVLEMANDQGSWTIVSEQGQVLDNNDLIVFSGQVSARNAAKKITLDSDELRFHSDANTVEAPDQAKLTFESGHTEAGSMSADLNTGVLTLDKGVKSEFQAPPGS</sequence>
<keyword evidence="4" id="KW-1133">Transmembrane helix</keyword>
<dbReference type="PATRIC" id="fig|1177179.3.peg.2029"/>
<accession>L0WEE2</accession>
<name>L0WEE2_9GAMM</name>
<dbReference type="GO" id="GO:0015221">
    <property type="term" value="F:lipopolysaccharide transmembrane transporter activity"/>
    <property type="evidence" value="ECO:0007669"/>
    <property type="project" value="InterPro"/>
</dbReference>
<dbReference type="InterPro" id="IPR010664">
    <property type="entry name" value="LipoPS_assembly_LptC-rel"/>
</dbReference>
<keyword evidence="3" id="KW-0812">Transmembrane</keyword>
<dbReference type="Gene3D" id="2.60.450.10">
    <property type="entry name" value="Lipopolysaccharide (LPS) transport protein A like domain"/>
    <property type="match status" value="1"/>
</dbReference>
<dbReference type="EMBL" id="AMRJ01000014">
    <property type="protein sequence ID" value="EKF74180.1"/>
    <property type="molecule type" value="Genomic_DNA"/>
</dbReference>
<keyword evidence="7" id="KW-1185">Reference proteome</keyword>
<dbReference type="AlphaFoldDB" id="L0WEE2"/>
<gene>
    <name evidence="6" type="ORF">A11A3_10187</name>
</gene>
<keyword evidence="2" id="KW-0997">Cell inner membrane</keyword>
<dbReference type="RefSeq" id="WP_008929215.1">
    <property type="nucleotide sequence ID" value="NZ_AMRJ01000014.1"/>
</dbReference>
<dbReference type="GO" id="GO:0017089">
    <property type="term" value="F:glycolipid transfer activity"/>
    <property type="evidence" value="ECO:0007669"/>
    <property type="project" value="TreeGrafter"/>
</dbReference>
<evidence type="ECO:0000256" key="2">
    <source>
        <dbReference type="ARBA" id="ARBA00022519"/>
    </source>
</evidence>
<keyword evidence="1" id="KW-1003">Cell membrane</keyword>
<organism evidence="6 7">
    <name type="scientific">Alcanivorax hongdengensis A-11-3</name>
    <dbReference type="NCBI Taxonomy" id="1177179"/>
    <lineage>
        <taxon>Bacteria</taxon>
        <taxon>Pseudomonadati</taxon>
        <taxon>Pseudomonadota</taxon>
        <taxon>Gammaproteobacteria</taxon>
        <taxon>Oceanospirillales</taxon>
        <taxon>Alcanivoracaceae</taxon>
        <taxon>Alcanivorax</taxon>
    </lineage>
</organism>
<reference evidence="6 7" key="1">
    <citation type="journal article" date="2012" name="J. Bacteriol.">
        <title>Genome Sequence of the Alkane-Degrading Bacterium Alcanivorax hongdengensis Type Strain A-11-3.</title>
        <authorList>
            <person name="Lai Q."/>
            <person name="Shao Z."/>
        </authorList>
    </citation>
    <scope>NUCLEOTIDE SEQUENCE [LARGE SCALE GENOMIC DNA]</scope>
    <source>
        <strain evidence="6 7">A-11-3</strain>
    </source>
</reference>
<keyword evidence="5" id="KW-0472">Membrane</keyword>
<dbReference type="PANTHER" id="PTHR37481">
    <property type="entry name" value="LIPOPOLYSACCHARIDE EXPORT SYSTEM PROTEIN LPTC"/>
    <property type="match status" value="1"/>
</dbReference>
<dbReference type="NCBIfam" id="TIGR04409">
    <property type="entry name" value="LptC_YrbK"/>
    <property type="match status" value="1"/>
</dbReference>
<dbReference type="InterPro" id="IPR026265">
    <property type="entry name" value="LptC"/>
</dbReference>
<comment type="caution">
    <text evidence="6">The sequence shown here is derived from an EMBL/GenBank/DDBJ whole genome shotgun (WGS) entry which is preliminary data.</text>
</comment>
<dbReference type="OrthoDB" id="6077397at2"/>
<dbReference type="Pfam" id="PF06835">
    <property type="entry name" value="LptC"/>
    <property type="match status" value="1"/>
</dbReference>
<evidence type="ECO:0000313" key="7">
    <source>
        <dbReference type="Proteomes" id="UP000010164"/>
    </source>
</evidence>
<evidence type="ECO:0000256" key="1">
    <source>
        <dbReference type="ARBA" id="ARBA00022475"/>
    </source>
</evidence>
<proteinExistence type="predicted"/>